<dbReference type="InterPro" id="IPR001623">
    <property type="entry name" value="DnaJ_domain"/>
</dbReference>
<sequence>MDAAVDVYAVLGVASDADASTVRTAYLNLVRTNHPDKAHGDEIPERIRLINAAYETLRDPSARDEYLKRRAIYLAQNQAARPPRVADTVDIDAFDVVGDGDAMRLVYPCRCGQQYVLCATDLVEYLECSGCSEVIRVLYDSED</sequence>
<keyword evidence="9" id="KW-1185">Reference proteome</keyword>
<dbReference type="InterPro" id="IPR007872">
    <property type="entry name" value="DPH_MB_dom"/>
</dbReference>
<dbReference type="CDD" id="cd06257">
    <property type="entry name" value="DnaJ"/>
    <property type="match status" value="1"/>
</dbReference>
<dbReference type="PANTHER" id="PTHR43096">
    <property type="entry name" value="DNAJ HOMOLOG 1, MITOCHONDRIAL-RELATED"/>
    <property type="match status" value="1"/>
</dbReference>
<dbReference type="Gene3D" id="3.10.660.10">
    <property type="entry name" value="DPH Zinc finger"/>
    <property type="match status" value="1"/>
</dbReference>
<dbReference type="SUPFAM" id="SSF144217">
    <property type="entry name" value="CSL zinc finger"/>
    <property type="match status" value="1"/>
</dbReference>
<evidence type="ECO:0000259" key="7">
    <source>
        <dbReference type="PROSITE" id="PS51074"/>
    </source>
</evidence>
<keyword evidence="4" id="KW-0479">Metal-binding</keyword>
<evidence type="ECO:0000256" key="5">
    <source>
        <dbReference type="ARBA" id="ARBA00023004"/>
    </source>
</evidence>
<dbReference type="GO" id="GO:0005737">
    <property type="term" value="C:cytoplasm"/>
    <property type="evidence" value="ECO:0007669"/>
    <property type="project" value="TreeGrafter"/>
</dbReference>
<organism evidence="8 9">
    <name type="scientific">Malassezia japonica</name>
    <dbReference type="NCBI Taxonomy" id="223818"/>
    <lineage>
        <taxon>Eukaryota</taxon>
        <taxon>Fungi</taxon>
        <taxon>Dikarya</taxon>
        <taxon>Basidiomycota</taxon>
        <taxon>Ustilaginomycotina</taxon>
        <taxon>Malasseziomycetes</taxon>
        <taxon>Malasseziales</taxon>
        <taxon>Malasseziaceae</taxon>
        <taxon>Malassezia</taxon>
    </lineage>
</organism>
<evidence type="ECO:0000256" key="2">
    <source>
        <dbReference type="ARBA" id="ARBA00006169"/>
    </source>
</evidence>
<dbReference type="Gene3D" id="1.10.287.110">
    <property type="entry name" value="DnaJ domain"/>
    <property type="match status" value="1"/>
</dbReference>
<dbReference type="PANTHER" id="PTHR43096:SF66">
    <property type="entry name" value="DNAJ-RELATED PROTEIN RSP1"/>
    <property type="match status" value="1"/>
</dbReference>
<evidence type="ECO:0000256" key="3">
    <source>
        <dbReference type="ARBA" id="ARBA00021797"/>
    </source>
</evidence>
<dbReference type="SUPFAM" id="SSF46565">
    <property type="entry name" value="Chaperone J-domain"/>
    <property type="match status" value="1"/>
</dbReference>
<dbReference type="GO" id="GO:0042026">
    <property type="term" value="P:protein refolding"/>
    <property type="evidence" value="ECO:0007669"/>
    <property type="project" value="TreeGrafter"/>
</dbReference>
<proteinExistence type="inferred from homology"/>
<dbReference type="PRINTS" id="PR00625">
    <property type="entry name" value="JDOMAIN"/>
</dbReference>
<dbReference type="PROSITE" id="PS50076">
    <property type="entry name" value="DNAJ_2"/>
    <property type="match status" value="1"/>
</dbReference>
<dbReference type="EMBL" id="CP119958">
    <property type="protein sequence ID" value="WFD37202.1"/>
    <property type="molecule type" value="Genomic_DNA"/>
</dbReference>
<name>A0AAF0EYQ6_9BASI</name>
<dbReference type="InterPro" id="IPR036671">
    <property type="entry name" value="DPH_MB_sf"/>
</dbReference>
<reference evidence="8" key="1">
    <citation type="submission" date="2023-03" db="EMBL/GenBank/DDBJ databases">
        <title>Mating type loci evolution in Malassezia.</title>
        <authorList>
            <person name="Coelho M.A."/>
        </authorList>
    </citation>
    <scope>NUCLEOTIDE SEQUENCE</scope>
    <source>
        <strain evidence="8">CBS 9431</strain>
    </source>
</reference>
<dbReference type="GO" id="GO:0046872">
    <property type="term" value="F:metal ion binding"/>
    <property type="evidence" value="ECO:0007669"/>
    <property type="project" value="UniProtKB-KW"/>
</dbReference>
<evidence type="ECO:0000313" key="9">
    <source>
        <dbReference type="Proteomes" id="UP001217754"/>
    </source>
</evidence>
<feature type="domain" description="J" evidence="6">
    <location>
        <begin position="6"/>
        <end position="70"/>
    </location>
</feature>
<dbReference type="GO" id="GO:0051082">
    <property type="term" value="F:unfolded protein binding"/>
    <property type="evidence" value="ECO:0007669"/>
    <property type="project" value="TreeGrafter"/>
</dbReference>
<dbReference type="InterPro" id="IPR036869">
    <property type="entry name" value="J_dom_sf"/>
</dbReference>
<dbReference type="Pfam" id="PF00226">
    <property type="entry name" value="DnaJ"/>
    <property type="match status" value="1"/>
</dbReference>
<dbReference type="AlphaFoldDB" id="A0AAF0EYQ6"/>
<evidence type="ECO:0000259" key="6">
    <source>
        <dbReference type="PROSITE" id="PS50076"/>
    </source>
</evidence>
<dbReference type="Pfam" id="PF05207">
    <property type="entry name" value="Zn_ribbon_CSL"/>
    <property type="match status" value="1"/>
</dbReference>
<evidence type="ECO:0000256" key="4">
    <source>
        <dbReference type="ARBA" id="ARBA00022723"/>
    </source>
</evidence>
<dbReference type="PROSITE" id="PS51074">
    <property type="entry name" value="DPH_MB"/>
    <property type="match status" value="1"/>
</dbReference>
<comment type="function">
    <text evidence="1">Required for the first step of diphthamide biosynthesis, the transfer of 3-amino-3-carboxypropyl from S-adenosyl-L-methionine to a histidine residue. Diphthamide is a post-translational modification of histidine which occurs in elongation factor 2.</text>
</comment>
<keyword evidence="5" id="KW-0408">Iron</keyword>
<evidence type="ECO:0000313" key="8">
    <source>
        <dbReference type="EMBL" id="WFD37202.1"/>
    </source>
</evidence>
<dbReference type="Proteomes" id="UP001217754">
    <property type="component" value="Chromosome 1"/>
</dbReference>
<gene>
    <name evidence="8" type="ORF">MJAP1_000144</name>
</gene>
<dbReference type="GeneID" id="85223793"/>
<feature type="domain" description="DPH-type MB" evidence="7">
    <location>
        <begin position="85"/>
        <end position="140"/>
    </location>
</feature>
<comment type="similarity">
    <text evidence="2">Belongs to the DPH4 family.</text>
</comment>
<dbReference type="SMART" id="SM00271">
    <property type="entry name" value="DnaJ"/>
    <property type="match status" value="1"/>
</dbReference>
<protein>
    <recommendedName>
        <fullName evidence="3">Diphthamide biosynthesis protein 4</fullName>
    </recommendedName>
</protein>
<dbReference type="RefSeq" id="XP_060120099.1">
    <property type="nucleotide sequence ID" value="XM_060264116.1"/>
</dbReference>
<accession>A0AAF0EYQ6</accession>
<evidence type="ECO:0000256" key="1">
    <source>
        <dbReference type="ARBA" id="ARBA00003474"/>
    </source>
</evidence>